<feature type="chain" id="PRO_5039952788" evidence="2">
    <location>
        <begin position="32"/>
        <end position="1228"/>
    </location>
</feature>
<dbReference type="InterPro" id="IPR000601">
    <property type="entry name" value="PKD_dom"/>
</dbReference>
<keyword evidence="5" id="KW-1185">Reference proteome</keyword>
<feature type="region of interest" description="Disordered" evidence="1">
    <location>
        <begin position="1125"/>
        <end position="1156"/>
    </location>
</feature>
<feature type="region of interest" description="Disordered" evidence="1">
    <location>
        <begin position="1171"/>
        <end position="1228"/>
    </location>
</feature>
<evidence type="ECO:0000259" key="3">
    <source>
        <dbReference type="PROSITE" id="PS50093"/>
    </source>
</evidence>
<gene>
    <name evidence="4" type="ORF">IV203_030954</name>
</gene>
<name>A0A9K3LW83_9STRA</name>
<reference evidence="4" key="1">
    <citation type="journal article" date="2021" name="Sci. Rep.">
        <title>Diploid genomic architecture of Nitzschia inconspicua, an elite biomass production diatom.</title>
        <authorList>
            <person name="Oliver A."/>
            <person name="Podell S."/>
            <person name="Pinowska A."/>
            <person name="Traller J.C."/>
            <person name="Smith S.R."/>
            <person name="McClure R."/>
            <person name="Beliaev A."/>
            <person name="Bohutskyi P."/>
            <person name="Hill E.A."/>
            <person name="Rabines A."/>
            <person name="Zheng H."/>
            <person name="Allen L.Z."/>
            <person name="Kuo A."/>
            <person name="Grigoriev I.V."/>
            <person name="Allen A.E."/>
            <person name="Hazlebeck D."/>
            <person name="Allen E.E."/>
        </authorList>
    </citation>
    <scope>NUCLEOTIDE SEQUENCE</scope>
    <source>
        <strain evidence="4">Hildebrandi</strain>
    </source>
</reference>
<dbReference type="InterPro" id="IPR012938">
    <property type="entry name" value="Glc/Sorbosone_DH"/>
</dbReference>
<dbReference type="EMBL" id="JAGRRH010000006">
    <property type="protein sequence ID" value="KAG7368211.1"/>
    <property type="molecule type" value="Genomic_DNA"/>
</dbReference>
<feature type="region of interest" description="Disordered" evidence="1">
    <location>
        <begin position="925"/>
        <end position="950"/>
    </location>
</feature>
<dbReference type="CDD" id="cd00146">
    <property type="entry name" value="PKD"/>
    <property type="match status" value="1"/>
</dbReference>
<dbReference type="PANTHER" id="PTHR19328:SF13">
    <property type="entry name" value="HIPL1 PROTEIN"/>
    <property type="match status" value="1"/>
</dbReference>
<dbReference type="Proteomes" id="UP000693970">
    <property type="component" value="Unassembled WGS sequence"/>
</dbReference>
<feature type="compositionally biased region" description="Low complexity" evidence="1">
    <location>
        <begin position="941"/>
        <end position="950"/>
    </location>
</feature>
<keyword evidence="2" id="KW-0732">Signal</keyword>
<evidence type="ECO:0000313" key="4">
    <source>
        <dbReference type="EMBL" id="KAG7368211.1"/>
    </source>
</evidence>
<reference evidence="4" key="2">
    <citation type="submission" date="2021-04" db="EMBL/GenBank/DDBJ databases">
        <authorList>
            <person name="Podell S."/>
        </authorList>
    </citation>
    <scope>NUCLEOTIDE SEQUENCE</scope>
    <source>
        <strain evidence="4">Hildebrandi</strain>
    </source>
</reference>
<feature type="domain" description="PKD" evidence="3">
    <location>
        <begin position="473"/>
        <end position="537"/>
    </location>
</feature>
<evidence type="ECO:0000256" key="1">
    <source>
        <dbReference type="SAM" id="MobiDB-lite"/>
    </source>
</evidence>
<dbReference type="PANTHER" id="PTHR19328">
    <property type="entry name" value="HEDGEHOG-INTERACTING PROTEIN"/>
    <property type="match status" value="1"/>
</dbReference>
<protein>
    <submittedName>
        <fullName evidence="4">PKD domain containing protein</fullName>
    </submittedName>
</protein>
<evidence type="ECO:0000256" key="2">
    <source>
        <dbReference type="SAM" id="SignalP"/>
    </source>
</evidence>
<dbReference type="PROSITE" id="PS50093">
    <property type="entry name" value="PKD"/>
    <property type="match status" value="1"/>
</dbReference>
<comment type="caution">
    <text evidence="4">The sequence shown here is derived from an EMBL/GenBank/DDBJ whole genome shotgun (WGS) entry which is preliminary data.</text>
</comment>
<feature type="signal peptide" evidence="2">
    <location>
        <begin position="1"/>
        <end position="31"/>
    </location>
</feature>
<feature type="compositionally biased region" description="Polar residues" evidence="1">
    <location>
        <begin position="1215"/>
        <end position="1228"/>
    </location>
</feature>
<dbReference type="Pfam" id="PF07995">
    <property type="entry name" value="GSDH"/>
    <property type="match status" value="1"/>
</dbReference>
<sequence length="1228" mass="133447">MASSFILSSYTLSTLWLFSLLTAAPFHVATALPTGFVSEVVSQVKAITGRFAPHPRTGQPMLLVVNKNGEVHVVQDVESGTDNGRKILDLRGDDRMCTNGERGLQSIEVHPQFNENRWVYLYYNKFRTGCLEDEDLGPYNVLARYTMNEDTLALENEEILLEGAPLGKRVHNGGAMLFSGTKLFLSTGDGGTRQNAQNKKNLHGSLLRLNDDGSVPNDNPFVEDGTGVPCGRSKGRLPNGAPDGAVCSEIWAWGLRNAFRMAPDVAATGKFVISDVGAQHWEELSWAGSDYKGVNYGWPTYEGPCRASTTDQCEPPSEGSGYVEPFHFYEHVSNENGGCVAGSTYVPENVWPEEYKFLFIDFIFLKIYNLVEDSSIGCRTCTPPTSAYRNETFYESIQKDDDNVNEARMVDMFFGPYNDTMALYVIKFGNNDSVIRIRYTGLINAPPLPQIVIQNPSGQSEQDSENVEVGNIVQFDGSQSSDPDGEALTYQWSFGDGDTSTNMSPSHVYNAPGEYRVTLIVTDADNQAQQTSVTVVVGQTPSATIISPAEGDTFDVGQVLKLQGLAFDSDGQVIPDDKIIWEVRQHHADHFHPFLDETMGNAIDLYPAPEPEDFLAATNSFLEVILKVTDSNGLTTEVVREVQPRKVTLDIQTEPDGFEVVVQEFAIVAPQEIVSWVNFELPLRVQDQPPFVFQGWEDGSTSKSRNITLSSKDDKRVLIASFCLDRNAFCGKATSCCSGVCSAKGLCEGPPQTRPPVSSELSDDFILGLPNENDVGTNFDDPLYLPGVGDPTVDDAFENQSNSTMPNQSGKDGLGKSEKWLLSLLTILVVMFPIGLGLIYCRPRRNSRGEGAKRAMDNCDDIDEERNAITSFFATPRKDSLTAIGSTLSEGASTFTSAIWEKLAEENERRAKLRAKLENGNFTSEAVGVKGTPETMADTPTSTKSHASALSSSIDETLVRLDDILSRTFQFSRSKRSDQSTPEKQDGDAAHERVHVASPDSDMEDVYLDTSSQLLLPLGDSAVPDSPLREDPTISFAVDTVGYSFMSSGLEDGLNDSAVHLSDNNSVHSGSGALLCQDSTAPISLLKASDNDNADGSETDSDFFHDTTGEEEIMLQLLDGRETGCDDVSVEQGSRDGDEEGILKSAVSSSPQPSREERLLAPLDVTAVGESTLEPPSFLDALNGEAGEDASSVGNRTDDSSEGGDSKSPGGEYTSFFSADSVSGHSLV</sequence>
<proteinExistence type="predicted"/>
<feature type="region of interest" description="Disordered" evidence="1">
    <location>
        <begin position="972"/>
        <end position="991"/>
    </location>
</feature>
<dbReference type="OrthoDB" id="10266706at2759"/>
<accession>A0A9K3LW83</accession>
<dbReference type="InterPro" id="IPR022409">
    <property type="entry name" value="PKD/Chitinase_dom"/>
</dbReference>
<feature type="compositionally biased region" description="Basic and acidic residues" evidence="1">
    <location>
        <begin position="975"/>
        <end position="991"/>
    </location>
</feature>
<dbReference type="AlphaFoldDB" id="A0A9K3LW83"/>
<evidence type="ECO:0000313" key="5">
    <source>
        <dbReference type="Proteomes" id="UP000693970"/>
    </source>
</evidence>
<dbReference type="SMART" id="SM00089">
    <property type="entry name" value="PKD"/>
    <property type="match status" value="1"/>
</dbReference>
<organism evidence="4 5">
    <name type="scientific">Nitzschia inconspicua</name>
    <dbReference type="NCBI Taxonomy" id="303405"/>
    <lineage>
        <taxon>Eukaryota</taxon>
        <taxon>Sar</taxon>
        <taxon>Stramenopiles</taxon>
        <taxon>Ochrophyta</taxon>
        <taxon>Bacillariophyta</taxon>
        <taxon>Bacillariophyceae</taxon>
        <taxon>Bacillariophycidae</taxon>
        <taxon>Bacillariales</taxon>
        <taxon>Bacillariaceae</taxon>
        <taxon>Nitzschia</taxon>
    </lineage>
</organism>
<dbReference type="Pfam" id="PF18911">
    <property type="entry name" value="PKD_4"/>
    <property type="match status" value="1"/>
</dbReference>